<reference evidence="6" key="1">
    <citation type="journal article" date="2020" name="Stud. Mycol.">
        <title>101 Dothideomycetes genomes: a test case for predicting lifestyles and emergence of pathogens.</title>
        <authorList>
            <person name="Haridas S."/>
            <person name="Albert R."/>
            <person name="Binder M."/>
            <person name="Bloem J."/>
            <person name="Labutti K."/>
            <person name="Salamov A."/>
            <person name="Andreopoulos B."/>
            <person name="Baker S."/>
            <person name="Barry K."/>
            <person name="Bills G."/>
            <person name="Bluhm B."/>
            <person name="Cannon C."/>
            <person name="Castanera R."/>
            <person name="Culley D."/>
            <person name="Daum C."/>
            <person name="Ezra D."/>
            <person name="Gonzalez J."/>
            <person name="Henrissat B."/>
            <person name="Kuo A."/>
            <person name="Liang C."/>
            <person name="Lipzen A."/>
            <person name="Lutzoni F."/>
            <person name="Magnuson J."/>
            <person name="Mondo S."/>
            <person name="Nolan M."/>
            <person name="Ohm R."/>
            <person name="Pangilinan J."/>
            <person name="Park H.-J."/>
            <person name="Ramirez L."/>
            <person name="Alfaro M."/>
            <person name="Sun H."/>
            <person name="Tritt A."/>
            <person name="Yoshinaga Y."/>
            <person name="Zwiers L.-H."/>
            <person name="Turgeon B."/>
            <person name="Goodwin S."/>
            <person name="Spatafora J."/>
            <person name="Crous P."/>
            <person name="Grigoriev I."/>
        </authorList>
    </citation>
    <scope>NUCLEOTIDE SEQUENCE</scope>
    <source>
        <strain evidence="6">SCOH1-5</strain>
    </source>
</reference>
<organism evidence="6 7">
    <name type="scientific">Cercospora zeae-maydis SCOH1-5</name>
    <dbReference type="NCBI Taxonomy" id="717836"/>
    <lineage>
        <taxon>Eukaryota</taxon>
        <taxon>Fungi</taxon>
        <taxon>Dikarya</taxon>
        <taxon>Ascomycota</taxon>
        <taxon>Pezizomycotina</taxon>
        <taxon>Dothideomycetes</taxon>
        <taxon>Dothideomycetidae</taxon>
        <taxon>Mycosphaerellales</taxon>
        <taxon>Mycosphaerellaceae</taxon>
        <taxon>Cercospora</taxon>
    </lineage>
</organism>
<evidence type="ECO:0000256" key="4">
    <source>
        <dbReference type="SAM" id="MobiDB-lite"/>
    </source>
</evidence>
<keyword evidence="7" id="KW-1185">Reference proteome</keyword>
<dbReference type="GO" id="GO:0016491">
    <property type="term" value="F:oxidoreductase activity"/>
    <property type="evidence" value="ECO:0007669"/>
    <property type="project" value="UniProtKB-KW"/>
</dbReference>
<dbReference type="Proteomes" id="UP000799539">
    <property type="component" value="Unassembled WGS sequence"/>
</dbReference>
<proteinExistence type="inferred from homology"/>
<dbReference type="PANTHER" id="PTHR33365">
    <property type="entry name" value="YALI0B05434P"/>
    <property type="match status" value="1"/>
</dbReference>
<evidence type="ECO:0000256" key="5">
    <source>
        <dbReference type="SAM" id="Phobius"/>
    </source>
</evidence>
<dbReference type="AlphaFoldDB" id="A0A6A6F0Q2"/>
<evidence type="ECO:0008006" key="8">
    <source>
        <dbReference type="Google" id="ProtNLM"/>
    </source>
</evidence>
<evidence type="ECO:0000256" key="3">
    <source>
        <dbReference type="ARBA" id="ARBA00035112"/>
    </source>
</evidence>
<name>A0A6A6F0Q2_9PEZI</name>
<dbReference type="GO" id="GO:0043386">
    <property type="term" value="P:mycotoxin biosynthetic process"/>
    <property type="evidence" value="ECO:0007669"/>
    <property type="project" value="InterPro"/>
</dbReference>
<comment type="similarity">
    <text evidence="3">Belongs to the ustYa family.</text>
</comment>
<feature type="compositionally biased region" description="Basic and acidic residues" evidence="4">
    <location>
        <begin position="1"/>
        <end position="12"/>
    </location>
</feature>
<accession>A0A6A6F0Q2</accession>
<keyword evidence="5" id="KW-0812">Transmembrane</keyword>
<protein>
    <recommendedName>
        <fullName evidence="8">Oxidase ustYa</fullName>
    </recommendedName>
</protein>
<evidence type="ECO:0000256" key="2">
    <source>
        <dbReference type="ARBA" id="ARBA00023002"/>
    </source>
</evidence>
<evidence type="ECO:0000313" key="6">
    <source>
        <dbReference type="EMBL" id="KAF2207535.1"/>
    </source>
</evidence>
<dbReference type="PANTHER" id="PTHR33365:SF11">
    <property type="entry name" value="TAT PATHWAY SIGNAL SEQUENCE"/>
    <property type="match status" value="1"/>
</dbReference>
<evidence type="ECO:0000313" key="7">
    <source>
        <dbReference type="Proteomes" id="UP000799539"/>
    </source>
</evidence>
<keyword evidence="5" id="KW-0472">Membrane</keyword>
<dbReference type="OrthoDB" id="3687641at2759"/>
<keyword evidence="2" id="KW-0560">Oxidoreductase</keyword>
<dbReference type="Pfam" id="PF11807">
    <property type="entry name" value="UstYa"/>
    <property type="match status" value="1"/>
</dbReference>
<dbReference type="InterPro" id="IPR021765">
    <property type="entry name" value="UstYa-like"/>
</dbReference>
<evidence type="ECO:0000256" key="1">
    <source>
        <dbReference type="ARBA" id="ARBA00004685"/>
    </source>
</evidence>
<dbReference type="EMBL" id="ML992702">
    <property type="protein sequence ID" value="KAF2207535.1"/>
    <property type="molecule type" value="Genomic_DNA"/>
</dbReference>
<keyword evidence="5" id="KW-1133">Transmembrane helix</keyword>
<feature type="region of interest" description="Disordered" evidence="4">
    <location>
        <begin position="1"/>
        <end position="34"/>
    </location>
</feature>
<sequence length="266" mass="29677">MPKGARYEKVRYDDDDETCDSNESLSEGGEPQSRTHKWLGARSIVTVLSVLVNVALSILLLRNWSPKTQLLEERHGLVPSVPLKLVTFVNQSELFPTYDTSKTFEEHVAMIEQAWEPVLIPGGGFIVIPPSKQQDLGTPMTLRITPGGVTDNLYTISAFHQIHCLYFIYRHWLLLYHGHSAEEMLDGFEVLAEIDQVGHVSHCFDYILQSIKCAADSSLEHGAEEASRHALGTDGMDAVHVCKDWDAFTRFPLAALGDLHSKAHPA</sequence>
<feature type="transmembrane region" description="Helical" evidence="5">
    <location>
        <begin position="39"/>
        <end position="61"/>
    </location>
</feature>
<comment type="pathway">
    <text evidence="1">Mycotoxin biosynthesis.</text>
</comment>
<gene>
    <name evidence="6" type="ORF">CERZMDRAFT_102220</name>
</gene>